<sequence>MDAARQAQKQQEFYLKNQVLTASANKLISLLLSGAIKAVKLAGMAIEQNHFEQANYQLVKAQDIIDELRFSLDHSVDAQLTANLDKLYDFMNQQLMEANLGKDQTKLPSVVNLLQELLETWEQVGQN</sequence>
<evidence type="ECO:0000313" key="7">
    <source>
        <dbReference type="EMBL" id="GBG95713.1"/>
    </source>
</evidence>
<dbReference type="PANTHER" id="PTHR34773">
    <property type="entry name" value="FLAGELLAR SECRETION CHAPERONE FLIS"/>
    <property type="match status" value="1"/>
</dbReference>
<keyword evidence="4 6" id="KW-1005">Bacterial flagellum biogenesis</keyword>
<evidence type="ECO:0000256" key="4">
    <source>
        <dbReference type="ARBA" id="ARBA00022795"/>
    </source>
</evidence>
<dbReference type="GO" id="GO:0005829">
    <property type="term" value="C:cytosol"/>
    <property type="evidence" value="ECO:0007669"/>
    <property type="project" value="UniProtKB-SubCell"/>
</dbReference>
<evidence type="ECO:0000313" key="8">
    <source>
        <dbReference type="Proteomes" id="UP000286848"/>
    </source>
</evidence>
<reference evidence="7 8" key="1">
    <citation type="journal article" date="2019" name="Int. J. Syst. Evol. Microbiol.">
        <title>Lactobacillus salitolerans sp. nov., a novel lactic acid bacterium isolated from spent mushroom substrates.</title>
        <authorList>
            <person name="Tohno M."/>
            <person name="Tanizawa Y."/>
            <person name="Kojima Y."/>
            <person name="Sakamoto M."/>
            <person name="Nakamura Y."/>
            <person name="Ohkuma M."/>
            <person name="Kobayashi H."/>
        </authorList>
    </citation>
    <scope>NUCLEOTIDE SEQUENCE [LARGE SCALE GENOMIC DNA]</scope>
    <source>
        <strain evidence="7 8">YK43</strain>
    </source>
</reference>
<dbReference type="InterPro" id="IPR036584">
    <property type="entry name" value="FliS_sf"/>
</dbReference>
<comment type="caution">
    <text evidence="7">The sequence shown here is derived from an EMBL/GenBank/DDBJ whole genome shotgun (WGS) entry which is preliminary data.</text>
</comment>
<dbReference type="EMBL" id="BFFP01000048">
    <property type="protein sequence ID" value="GBG95713.1"/>
    <property type="molecule type" value="Genomic_DNA"/>
</dbReference>
<name>A0A401IVY5_9LACO</name>
<dbReference type="PANTHER" id="PTHR34773:SF1">
    <property type="entry name" value="FLAGELLAR SECRETION CHAPERONE FLIS"/>
    <property type="match status" value="1"/>
</dbReference>
<evidence type="ECO:0000256" key="3">
    <source>
        <dbReference type="ARBA" id="ARBA00022490"/>
    </source>
</evidence>
<dbReference type="CDD" id="cd16098">
    <property type="entry name" value="FliS"/>
    <property type="match status" value="1"/>
</dbReference>
<organism evidence="7 8">
    <name type="scientific">Ligilactobacillus salitolerans</name>
    <dbReference type="NCBI Taxonomy" id="1808352"/>
    <lineage>
        <taxon>Bacteria</taxon>
        <taxon>Bacillati</taxon>
        <taxon>Bacillota</taxon>
        <taxon>Bacilli</taxon>
        <taxon>Lactobacillales</taxon>
        <taxon>Lactobacillaceae</taxon>
        <taxon>Ligilactobacillus</taxon>
    </lineage>
</organism>
<gene>
    <name evidence="7" type="ORF">LFYK43_21720</name>
</gene>
<proteinExistence type="inferred from homology"/>
<keyword evidence="8" id="KW-1185">Reference proteome</keyword>
<dbReference type="RefSeq" id="WP_124978252.1">
    <property type="nucleotide sequence ID" value="NZ_BFFP01000048.1"/>
</dbReference>
<comment type="similarity">
    <text evidence="2 6">Belongs to the FliS family.</text>
</comment>
<evidence type="ECO:0000256" key="1">
    <source>
        <dbReference type="ARBA" id="ARBA00004514"/>
    </source>
</evidence>
<keyword evidence="5" id="KW-0143">Chaperone</keyword>
<evidence type="ECO:0000256" key="5">
    <source>
        <dbReference type="ARBA" id="ARBA00023186"/>
    </source>
</evidence>
<protein>
    <recommendedName>
        <fullName evidence="6">Flagellar secretion chaperone FliS</fullName>
    </recommendedName>
</protein>
<dbReference type="InterPro" id="IPR003713">
    <property type="entry name" value="FliS"/>
</dbReference>
<dbReference type="AlphaFoldDB" id="A0A401IVY5"/>
<dbReference type="PIRSF" id="PIRSF039090">
    <property type="entry name" value="Flis"/>
    <property type="match status" value="1"/>
</dbReference>
<dbReference type="Proteomes" id="UP000286848">
    <property type="component" value="Unassembled WGS sequence"/>
</dbReference>
<evidence type="ECO:0000256" key="6">
    <source>
        <dbReference type="PIRNR" id="PIRNR039090"/>
    </source>
</evidence>
<dbReference type="OrthoDB" id="1524959at2"/>
<keyword evidence="3 6" id="KW-0963">Cytoplasm</keyword>
<dbReference type="Pfam" id="PF02561">
    <property type="entry name" value="FliS"/>
    <property type="match status" value="1"/>
</dbReference>
<dbReference type="SUPFAM" id="SSF101116">
    <property type="entry name" value="Flagellar export chaperone FliS"/>
    <property type="match status" value="1"/>
</dbReference>
<keyword evidence="7" id="KW-0966">Cell projection</keyword>
<dbReference type="GO" id="GO:0071973">
    <property type="term" value="P:bacterial-type flagellum-dependent cell motility"/>
    <property type="evidence" value="ECO:0007669"/>
    <property type="project" value="TreeGrafter"/>
</dbReference>
<evidence type="ECO:0000256" key="2">
    <source>
        <dbReference type="ARBA" id="ARBA00008787"/>
    </source>
</evidence>
<accession>A0A401IVY5</accession>
<keyword evidence="7" id="KW-0282">Flagellum</keyword>
<dbReference type="Gene3D" id="1.20.120.340">
    <property type="entry name" value="Flagellar protein FliS"/>
    <property type="match status" value="1"/>
</dbReference>
<dbReference type="NCBIfam" id="TIGR00208">
    <property type="entry name" value="fliS"/>
    <property type="match status" value="1"/>
</dbReference>
<comment type="subcellular location">
    <subcellularLocation>
        <location evidence="1 6">Cytoplasm</location>
        <location evidence="1 6">Cytosol</location>
    </subcellularLocation>
</comment>
<keyword evidence="7" id="KW-0969">Cilium</keyword>
<dbReference type="GO" id="GO:0044780">
    <property type="term" value="P:bacterial-type flagellum assembly"/>
    <property type="evidence" value="ECO:0007669"/>
    <property type="project" value="InterPro"/>
</dbReference>